<name>A0ABP1G7G5_9CHLO</name>
<comment type="subcellular location">
    <subcellularLocation>
        <location evidence="1">Membrane</location>
        <topology evidence="1">Multi-pass membrane protein</topology>
    </subcellularLocation>
</comment>
<evidence type="ECO:0000256" key="3">
    <source>
        <dbReference type="ARBA" id="ARBA00022692"/>
    </source>
</evidence>
<protein>
    <submittedName>
        <fullName evidence="11">G11147 protein</fullName>
    </submittedName>
</protein>
<feature type="transmembrane region" description="Helical" evidence="10">
    <location>
        <begin position="57"/>
        <end position="77"/>
    </location>
</feature>
<evidence type="ECO:0000256" key="10">
    <source>
        <dbReference type="SAM" id="Phobius"/>
    </source>
</evidence>
<dbReference type="PANTHER" id="PTHR46739">
    <property type="entry name" value="AQUAPORIN SIP1-1"/>
    <property type="match status" value="1"/>
</dbReference>
<dbReference type="SUPFAM" id="SSF81338">
    <property type="entry name" value="Aquaporin-like"/>
    <property type="match status" value="1"/>
</dbReference>
<dbReference type="Proteomes" id="UP001497392">
    <property type="component" value="Unassembled WGS sequence"/>
</dbReference>
<feature type="transmembrane region" description="Helical" evidence="10">
    <location>
        <begin position="185"/>
        <end position="206"/>
    </location>
</feature>
<feature type="region of interest" description="Disordered" evidence="9">
    <location>
        <begin position="252"/>
        <end position="278"/>
    </location>
</feature>
<dbReference type="InterPro" id="IPR000425">
    <property type="entry name" value="MIP"/>
</dbReference>
<accession>A0ABP1G7G5</accession>
<feature type="transmembrane region" description="Helical" evidence="10">
    <location>
        <begin position="26"/>
        <end position="45"/>
    </location>
</feature>
<dbReference type="EMBL" id="CAXHTA020000018">
    <property type="protein sequence ID" value="CAL5228079.1"/>
    <property type="molecule type" value="Genomic_DNA"/>
</dbReference>
<evidence type="ECO:0000256" key="5">
    <source>
        <dbReference type="ARBA" id="ARBA00022989"/>
    </source>
</evidence>
<evidence type="ECO:0000256" key="9">
    <source>
        <dbReference type="SAM" id="MobiDB-lite"/>
    </source>
</evidence>
<evidence type="ECO:0000256" key="1">
    <source>
        <dbReference type="ARBA" id="ARBA00004141"/>
    </source>
</evidence>
<evidence type="ECO:0000256" key="2">
    <source>
        <dbReference type="ARBA" id="ARBA00022448"/>
    </source>
</evidence>
<dbReference type="Pfam" id="PF00230">
    <property type="entry name" value="MIP"/>
    <property type="match status" value="1"/>
</dbReference>
<dbReference type="PRINTS" id="PR00783">
    <property type="entry name" value="MINTRINSICP"/>
</dbReference>
<keyword evidence="6 10" id="KW-0472">Membrane</keyword>
<keyword evidence="3 8" id="KW-0812">Transmembrane</keyword>
<dbReference type="InterPro" id="IPR023271">
    <property type="entry name" value="Aquaporin-like"/>
</dbReference>
<evidence type="ECO:0000256" key="4">
    <source>
        <dbReference type="ARBA" id="ARBA00022737"/>
    </source>
</evidence>
<feature type="transmembrane region" description="Helical" evidence="10">
    <location>
        <begin position="152"/>
        <end position="173"/>
    </location>
</feature>
<feature type="compositionally biased region" description="Basic residues" evidence="9">
    <location>
        <begin position="252"/>
        <end position="266"/>
    </location>
</feature>
<sequence length="278" mass="28770">MATATVKRQKTRQQVRRIPPKKITKGLVGNVLADFTATAVFVFASSTFGEAAIGLEYIGLPPVAAGLAVLVVALVVLDTFNQSVLGEGTLNNPVNSLGFAAAGKGPFASHVLRMLAQVGGGVLGAGGALYVLPSTWKRTLGPLAQGVKPGVSLAAGVACEFALAFLLNLAIFASMGTQLKLVGALLPLVATVVLVVAGSGLTGPSMNPAHAFSWNYYLQGHDITEHMAVFWVAPLSGALLAGLFWSVLTRSPAKKRPQGAKYHPKKNSATAAEAKKDD</sequence>
<dbReference type="InterPro" id="IPR044222">
    <property type="entry name" value="SIP1-1/2-like"/>
</dbReference>
<evidence type="ECO:0000256" key="7">
    <source>
        <dbReference type="ARBA" id="ARBA00024030"/>
    </source>
</evidence>
<feature type="transmembrane region" description="Helical" evidence="10">
    <location>
        <begin position="226"/>
        <end position="248"/>
    </location>
</feature>
<organism evidence="11 12">
    <name type="scientific">Coccomyxa viridis</name>
    <dbReference type="NCBI Taxonomy" id="1274662"/>
    <lineage>
        <taxon>Eukaryota</taxon>
        <taxon>Viridiplantae</taxon>
        <taxon>Chlorophyta</taxon>
        <taxon>core chlorophytes</taxon>
        <taxon>Trebouxiophyceae</taxon>
        <taxon>Trebouxiophyceae incertae sedis</taxon>
        <taxon>Coccomyxaceae</taxon>
        <taxon>Coccomyxa</taxon>
    </lineage>
</organism>
<evidence type="ECO:0000256" key="8">
    <source>
        <dbReference type="RuleBase" id="RU000477"/>
    </source>
</evidence>
<keyword evidence="4" id="KW-0677">Repeat</keyword>
<gene>
    <name evidence="11" type="primary">g11147</name>
    <name evidence="11" type="ORF">VP750_LOCUS9985</name>
</gene>
<evidence type="ECO:0000256" key="6">
    <source>
        <dbReference type="ARBA" id="ARBA00023136"/>
    </source>
</evidence>
<evidence type="ECO:0000313" key="12">
    <source>
        <dbReference type="Proteomes" id="UP001497392"/>
    </source>
</evidence>
<comment type="similarity">
    <text evidence="7">Belongs to the MIP/aquaporin (TC 1.A.8) family. SIP (TC 1.A.8.10) subfamily.</text>
</comment>
<comment type="caution">
    <text evidence="11">The sequence shown here is derived from an EMBL/GenBank/DDBJ whole genome shotgun (WGS) entry which is preliminary data.</text>
</comment>
<dbReference type="Gene3D" id="1.20.1080.10">
    <property type="entry name" value="Glycerol uptake facilitator protein"/>
    <property type="match status" value="1"/>
</dbReference>
<dbReference type="PANTHER" id="PTHR46739:SF3">
    <property type="entry name" value="AQUAPORIN SIP1-1"/>
    <property type="match status" value="1"/>
</dbReference>
<evidence type="ECO:0000313" key="11">
    <source>
        <dbReference type="EMBL" id="CAL5228079.1"/>
    </source>
</evidence>
<keyword evidence="5 10" id="KW-1133">Transmembrane helix</keyword>
<proteinExistence type="inferred from homology"/>
<reference evidence="11 12" key="1">
    <citation type="submission" date="2024-06" db="EMBL/GenBank/DDBJ databases">
        <authorList>
            <person name="Kraege A."/>
            <person name="Thomma B."/>
        </authorList>
    </citation>
    <scope>NUCLEOTIDE SEQUENCE [LARGE SCALE GENOMIC DNA]</scope>
</reference>
<keyword evidence="2 8" id="KW-0813">Transport</keyword>
<keyword evidence="12" id="KW-1185">Reference proteome</keyword>
<feature type="transmembrane region" description="Helical" evidence="10">
    <location>
        <begin position="114"/>
        <end position="132"/>
    </location>
</feature>